<dbReference type="SMART" id="SM00388">
    <property type="entry name" value="HisKA"/>
    <property type="match status" value="1"/>
</dbReference>
<dbReference type="Gene3D" id="1.10.287.130">
    <property type="match status" value="1"/>
</dbReference>
<dbReference type="Pfam" id="PF02518">
    <property type="entry name" value="HATPase_c"/>
    <property type="match status" value="1"/>
</dbReference>
<protein>
    <recommendedName>
        <fullName evidence="2">histidine kinase</fullName>
        <ecNumber evidence="2">2.7.13.3</ecNumber>
    </recommendedName>
</protein>
<dbReference type="GO" id="GO:0043565">
    <property type="term" value="F:sequence-specific DNA binding"/>
    <property type="evidence" value="ECO:0007669"/>
    <property type="project" value="InterPro"/>
</dbReference>
<dbReference type="Gene3D" id="2.60.40.10">
    <property type="entry name" value="Immunoglobulins"/>
    <property type="match status" value="1"/>
</dbReference>
<dbReference type="InterPro" id="IPR015943">
    <property type="entry name" value="WD40/YVTN_repeat-like_dom_sf"/>
</dbReference>
<dbReference type="PANTHER" id="PTHR43547">
    <property type="entry name" value="TWO-COMPONENT HISTIDINE KINASE"/>
    <property type="match status" value="1"/>
</dbReference>
<dbReference type="SUPFAM" id="SSF101898">
    <property type="entry name" value="NHL repeat"/>
    <property type="match status" value="1"/>
</dbReference>
<dbReference type="Gene3D" id="2.130.10.10">
    <property type="entry name" value="YVTN repeat-like/Quinoprotein amine dehydrogenase"/>
    <property type="match status" value="2"/>
</dbReference>
<dbReference type="InterPro" id="IPR036097">
    <property type="entry name" value="HisK_dim/P_sf"/>
</dbReference>
<dbReference type="EC" id="2.7.13.3" evidence="2"/>
<keyword evidence="13" id="KW-0472">Membrane</keyword>
<dbReference type="CDD" id="cd00082">
    <property type="entry name" value="HisKA"/>
    <property type="match status" value="1"/>
</dbReference>
<accession>A0A6N3E718</accession>
<keyword evidence="8" id="KW-0902">Two-component regulatory system</keyword>
<comment type="catalytic activity">
    <reaction evidence="1">
        <text>ATP + protein L-histidine = ADP + protein N-phospho-L-histidine.</text>
        <dbReference type="EC" id="2.7.13.3"/>
    </reaction>
</comment>
<evidence type="ECO:0000256" key="8">
    <source>
        <dbReference type="ARBA" id="ARBA00023012"/>
    </source>
</evidence>
<organism evidence="17">
    <name type="scientific">Paraprevotella clara</name>
    <dbReference type="NCBI Taxonomy" id="454154"/>
    <lineage>
        <taxon>Bacteria</taxon>
        <taxon>Pseudomonadati</taxon>
        <taxon>Bacteroidota</taxon>
        <taxon>Bacteroidia</taxon>
        <taxon>Bacteroidales</taxon>
        <taxon>Prevotellaceae</taxon>
        <taxon>Paraprevotella</taxon>
    </lineage>
</organism>
<dbReference type="Pfam" id="PF07494">
    <property type="entry name" value="Reg_prop"/>
    <property type="match status" value="2"/>
</dbReference>
<dbReference type="PRINTS" id="PR00344">
    <property type="entry name" value="BCTRLSENSOR"/>
</dbReference>
<keyword evidence="6 17" id="KW-0418">Kinase</keyword>
<keyword evidence="7" id="KW-0067">ATP-binding</keyword>
<dbReference type="SUPFAM" id="SSF47384">
    <property type="entry name" value="Homodimeric domain of signal transducing histidine kinase"/>
    <property type="match status" value="1"/>
</dbReference>
<keyword evidence="9" id="KW-0805">Transcription regulation</keyword>
<dbReference type="Pfam" id="PF00072">
    <property type="entry name" value="Response_reg"/>
    <property type="match status" value="1"/>
</dbReference>
<evidence type="ECO:0000259" key="16">
    <source>
        <dbReference type="PROSITE" id="PS50110"/>
    </source>
</evidence>
<dbReference type="Gene3D" id="1.10.10.60">
    <property type="entry name" value="Homeodomain-like"/>
    <property type="match status" value="1"/>
</dbReference>
<dbReference type="InterPro" id="IPR003594">
    <property type="entry name" value="HATPase_dom"/>
</dbReference>
<dbReference type="InterPro" id="IPR001789">
    <property type="entry name" value="Sig_transdc_resp-reg_receiver"/>
</dbReference>
<dbReference type="FunFam" id="3.30.565.10:FF:000037">
    <property type="entry name" value="Hybrid sensor histidine kinase/response regulator"/>
    <property type="match status" value="1"/>
</dbReference>
<evidence type="ECO:0000256" key="4">
    <source>
        <dbReference type="ARBA" id="ARBA00022679"/>
    </source>
</evidence>
<evidence type="ECO:0000256" key="1">
    <source>
        <dbReference type="ARBA" id="ARBA00000085"/>
    </source>
</evidence>
<dbReference type="PANTHER" id="PTHR43547:SF2">
    <property type="entry name" value="HYBRID SIGNAL TRANSDUCTION HISTIDINE KINASE C"/>
    <property type="match status" value="1"/>
</dbReference>
<evidence type="ECO:0000313" key="17">
    <source>
        <dbReference type="EMBL" id="VYU35664.1"/>
    </source>
</evidence>
<dbReference type="PROSITE" id="PS50109">
    <property type="entry name" value="HIS_KIN"/>
    <property type="match status" value="1"/>
</dbReference>
<keyword evidence="13" id="KW-0812">Transmembrane</keyword>
<dbReference type="GO" id="GO:0000155">
    <property type="term" value="F:phosphorelay sensor kinase activity"/>
    <property type="evidence" value="ECO:0007669"/>
    <property type="project" value="InterPro"/>
</dbReference>
<dbReference type="PROSITE" id="PS01124">
    <property type="entry name" value="HTH_ARAC_FAMILY_2"/>
    <property type="match status" value="1"/>
</dbReference>
<dbReference type="GO" id="GO:0003700">
    <property type="term" value="F:DNA-binding transcription factor activity"/>
    <property type="evidence" value="ECO:0007669"/>
    <property type="project" value="InterPro"/>
</dbReference>
<evidence type="ECO:0000256" key="11">
    <source>
        <dbReference type="ARBA" id="ARBA00023163"/>
    </source>
</evidence>
<dbReference type="InterPro" id="IPR004358">
    <property type="entry name" value="Sig_transdc_His_kin-like_C"/>
</dbReference>
<evidence type="ECO:0000256" key="13">
    <source>
        <dbReference type="SAM" id="Phobius"/>
    </source>
</evidence>
<dbReference type="Gene3D" id="3.30.565.10">
    <property type="entry name" value="Histidine kinase-like ATPase, C-terminal domain"/>
    <property type="match status" value="1"/>
</dbReference>
<dbReference type="InterPro" id="IPR011110">
    <property type="entry name" value="Reg_prop"/>
</dbReference>
<dbReference type="Gene3D" id="3.40.50.2300">
    <property type="match status" value="1"/>
</dbReference>
<dbReference type="Pfam" id="PF00512">
    <property type="entry name" value="HisKA"/>
    <property type="match status" value="1"/>
</dbReference>
<dbReference type="InterPro" id="IPR003661">
    <property type="entry name" value="HisK_dim/P_dom"/>
</dbReference>
<evidence type="ECO:0000256" key="6">
    <source>
        <dbReference type="ARBA" id="ARBA00022777"/>
    </source>
</evidence>
<dbReference type="InterPro" id="IPR018060">
    <property type="entry name" value="HTH_AraC"/>
</dbReference>
<dbReference type="InterPro" id="IPR036890">
    <property type="entry name" value="HATPase_C_sf"/>
</dbReference>
<feature type="domain" description="Histidine kinase" evidence="15">
    <location>
        <begin position="811"/>
        <end position="1029"/>
    </location>
</feature>
<dbReference type="SMART" id="SM00448">
    <property type="entry name" value="REC"/>
    <property type="match status" value="1"/>
</dbReference>
<dbReference type="Pfam" id="PF12833">
    <property type="entry name" value="HTH_18"/>
    <property type="match status" value="1"/>
</dbReference>
<feature type="transmembrane region" description="Helical" evidence="13">
    <location>
        <begin position="761"/>
        <end position="784"/>
    </location>
</feature>
<evidence type="ECO:0000259" key="15">
    <source>
        <dbReference type="PROSITE" id="PS50109"/>
    </source>
</evidence>
<dbReference type="CDD" id="cd17574">
    <property type="entry name" value="REC_OmpR"/>
    <property type="match status" value="1"/>
</dbReference>
<dbReference type="PROSITE" id="PS50110">
    <property type="entry name" value="RESPONSE_REGULATORY"/>
    <property type="match status" value="1"/>
</dbReference>
<keyword evidence="10" id="KW-0238">DNA-binding</keyword>
<feature type="modified residue" description="4-aspartylphosphate" evidence="12">
    <location>
        <position position="1117"/>
    </location>
</feature>
<dbReference type="GO" id="GO:0005524">
    <property type="term" value="F:ATP binding"/>
    <property type="evidence" value="ECO:0007669"/>
    <property type="project" value="UniProtKB-KW"/>
</dbReference>
<feature type="domain" description="Response regulatory" evidence="16">
    <location>
        <begin position="1069"/>
        <end position="1184"/>
    </location>
</feature>
<dbReference type="InterPro" id="IPR018062">
    <property type="entry name" value="HTH_AraC-typ_CS"/>
</dbReference>
<dbReference type="RefSeq" id="WP_412442055.1">
    <property type="nucleotide sequence ID" value="NZ_CACRUT010000015.1"/>
</dbReference>
<dbReference type="SUPFAM" id="SSF46689">
    <property type="entry name" value="Homeodomain-like"/>
    <property type="match status" value="1"/>
</dbReference>
<dbReference type="SUPFAM" id="SSF63829">
    <property type="entry name" value="Calcium-dependent phosphotriesterase"/>
    <property type="match status" value="1"/>
</dbReference>
<dbReference type="EMBL" id="CACRUT010000015">
    <property type="protein sequence ID" value="VYU35664.1"/>
    <property type="molecule type" value="Genomic_DNA"/>
</dbReference>
<dbReference type="SMART" id="SM00387">
    <property type="entry name" value="HATPase_c"/>
    <property type="match status" value="1"/>
</dbReference>
<dbReference type="InterPro" id="IPR013783">
    <property type="entry name" value="Ig-like_fold"/>
</dbReference>
<evidence type="ECO:0000256" key="10">
    <source>
        <dbReference type="ARBA" id="ARBA00023125"/>
    </source>
</evidence>
<keyword evidence="4 17" id="KW-0808">Transferase</keyword>
<dbReference type="PROSITE" id="PS00041">
    <property type="entry name" value="HTH_ARAC_FAMILY_1"/>
    <property type="match status" value="1"/>
</dbReference>
<feature type="domain" description="HTH araC/xylS-type" evidence="14">
    <location>
        <begin position="1218"/>
        <end position="1317"/>
    </location>
</feature>
<evidence type="ECO:0000256" key="2">
    <source>
        <dbReference type="ARBA" id="ARBA00012438"/>
    </source>
</evidence>
<evidence type="ECO:0000259" key="14">
    <source>
        <dbReference type="PROSITE" id="PS01124"/>
    </source>
</evidence>
<evidence type="ECO:0000256" key="7">
    <source>
        <dbReference type="ARBA" id="ARBA00022840"/>
    </source>
</evidence>
<reference evidence="17" key="1">
    <citation type="submission" date="2019-11" db="EMBL/GenBank/DDBJ databases">
        <authorList>
            <person name="Feng L."/>
        </authorList>
    </citation>
    <scope>NUCLEOTIDE SEQUENCE</scope>
    <source>
        <strain evidence="17">PclaraLFYP37</strain>
    </source>
</reference>
<dbReference type="SUPFAM" id="SSF55874">
    <property type="entry name" value="ATPase domain of HSP90 chaperone/DNA topoisomerase II/histidine kinase"/>
    <property type="match status" value="1"/>
</dbReference>
<proteinExistence type="predicted"/>
<name>A0A6N3E718_9BACT</name>
<dbReference type="SMART" id="SM00342">
    <property type="entry name" value="HTH_ARAC"/>
    <property type="match status" value="1"/>
</dbReference>
<evidence type="ECO:0000256" key="12">
    <source>
        <dbReference type="PROSITE-ProRule" id="PRU00169"/>
    </source>
</evidence>
<keyword evidence="3 12" id="KW-0597">Phosphoprotein</keyword>
<evidence type="ECO:0000256" key="5">
    <source>
        <dbReference type="ARBA" id="ARBA00022741"/>
    </source>
</evidence>
<keyword evidence="11" id="KW-0804">Transcription</keyword>
<sequence length="1322" mass="149759">MRYLWQIIVLWLYPVITAAQTGRLFTTDGQLSSSMVNQVLRDKHGMVWVATEDGLNRYDGTKFTVYRHATDDSTSIATNQVQGVYEDKKGRMYVTTNQGIQLYDHATDRFSPVARWSGNGKPFINNTYDVKTLPNGEVWASGHMLVQLSIFHNELRINKAPVSFADVHTGRMALDNKGRLWVVAADKGVYCRTNKGKEHFYANPLPDMTLTDICATTDGRIYACDIVQGILMAYDEKKNVFSILLHTGLPLKSLCETDGGRLLIGTDGYGVKWFDSRYGNILNDYPIECQSLNPRSLKVHSIFRDCEKNIWLAIYQKGIMMLPNNDSGFKYIGYKSNLHNVIGQSCITTLWADSDGRMWIGTDGDGIYRIDSGMKQAIHYKPQEKGIPPTILRIYRDSRGQLWIGSFTRGMGRFDEKSGKCVYMPLITPTGKTETRVFDFAEDARGRLWIATMGSGLFMFNPQTGKVNRDTTINKALMPWIDCLLYCSRGKLYVGTHDGLRLVELHHDKVTATSLSHGYIVYCLHEGTDGQIWIGTSEGVMVFNPQLNTFKQMTALKETGLHGSVYGIRSAKNGDLWISSNSGLYRYRPQQNAITSFFAKDGLQGNEFSKNASATDSEGRLWFGGTNGITVFHPHDITVPHTNWHVRISDLYLYDRPVRAGMTSGGKAITDTATWCASHFEFAHNDNTFTIELTTKEMNRPERLTFAYSFDSDPWITLPIGTNRLTFNKLSPGHHTLCLKANNSDIRKVEIIVRKAWWNTAWAWMAYTLIVLVILMTIAYQVWLRIKAHRAMIRHKHGEEINEAKLQFFTNISHEVRTPMSLIIAPLRQLMLADDDPLRLSRYHTIYRNAERIMTLVGQLMDIRKLDHGKLKLRFAPVNLASLIADVCESFKELASGKNICLTFSSCTNETIAYVDEEHFDKIVVNLISNALKYTPHGGYVKVTLRCLDNHYEIAVDDNGAGIAPEERDRIFDRFYQIQNDNPTMVTGSGVGLHLVRQLVILHHGSITVEGHSDGTSGSRFTVSIPKGTNHLRKEEIVATEVKPKREVAYAPLPQIQEIKKDKPRVRHRVLIVEDDEEILLYLKQELRQRFYVDESANGQEALDMMSTKTYAAVLSDVMMPVMDGTTLCRKIKTNPRLNTTAVVLLTAKNRDEDHIKGMDVGADAYLTKPFNMEVLMHTMLNVVAQYERIGNALSGRQSLAHNINKIEMESPDEQLMARVMKSINAHLSDSSFSVAMMATEVGLSRVHLYRKLKELTNQPARDLIRNTRLQEAARLLTEKRLPLSSIAYEVGFEQESHFSSAFKDYFGISPSEYRERNGMVP</sequence>
<evidence type="ECO:0000256" key="9">
    <source>
        <dbReference type="ARBA" id="ARBA00023015"/>
    </source>
</evidence>
<dbReference type="InterPro" id="IPR005467">
    <property type="entry name" value="His_kinase_dom"/>
</dbReference>
<keyword evidence="5" id="KW-0547">Nucleotide-binding</keyword>
<keyword evidence="13" id="KW-1133">Transmembrane helix</keyword>
<dbReference type="SUPFAM" id="SSF52172">
    <property type="entry name" value="CheY-like"/>
    <property type="match status" value="1"/>
</dbReference>
<dbReference type="InterPro" id="IPR011006">
    <property type="entry name" value="CheY-like_superfamily"/>
</dbReference>
<gene>
    <name evidence="17" type="primary">todS_6</name>
    <name evidence="17" type="ORF">PCLFYP37_02615</name>
</gene>
<dbReference type="InterPro" id="IPR009057">
    <property type="entry name" value="Homeodomain-like_sf"/>
</dbReference>
<evidence type="ECO:0000256" key="3">
    <source>
        <dbReference type="ARBA" id="ARBA00022553"/>
    </source>
</evidence>
<dbReference type="CDD" id="cd00075">
    <property type="entry name" value="HATPase"/>
    <property type="match status" value="1"/>
</dbReference>